<dbReference type="AlphaFoldDB" id="A0A6N9YGC2"/>
<dbReference type="GO" id="GO:0005829">
    <property type="term" value="C:cytosol"/>
    <property type="evidence" value="ECO:0007669"/>
    <property type="project" value="TreeGrafter"/>
</dbReference>
<keyword evidence="3" id="KW-1185">Reference proteome</keyword>
<accession>A0A6N9YGC2</accession>
<evidence type="ECO:0000259" key="1">
    <source>
        <dbReference type="Pfam" id="PF00549"/>
    </source>
</evidence>
<feature type="domain" description="ATP-citrate synthase/succinyl-CoA ligase C-terminal" evidence="1">
    <location>
        <begin position="330"/>
        <end position="489"/>
    </location>
</feature>
<dbReference type="PANTHER" id="PTHR11117">
    <property type="entry name" value="SUCCINYL-COA LIGASE SUBUNIT ALPHA"/>
    <property type="match status" value="1"/>
</dbReference>
<dbReference type="SUPFAM" id="SSF52210">
    <property type="entry name" value="Succinyl-CoA synthetase domains"/>
    <property type="match status" value="2"/>
</dbReference>
<dbReference type="EMBL" id="JAAGOB010000001">
    <property type="protein sequence ID" value="NED93958.1"/>
    <property type="molecule type" value="Genomic_DNA"/>
</dbReference>
<dbReference type="Gene3D" id="3.40.50.720">
    <property type="entry name" value="NAD(P)-binding Rossmann-like Domain"/>
    <property type="match status" value="1"/>
</dbReference>
<dbReference type="Proteomes" id="UP000469185">
    <property type="component" value="Unassembled WGS sequence"/>
</dbReference>
<dbReference type="PANTHER" id="PTHR11117:SF24">
    <property type="entry name" value="PROTEIN FDRA"/>
    <property type="match status" value="1"/>
</dbReference>
<evidence type="ECO:0000313" key="3">
    <source>
        <dbReference type="Proteomes" id="UP000469185"/>
    </source>
</evidence>
<comment type="caution">
    <text evidence="2">The sequence shown here is derived from an EMBL/GenBank/DDBJ whole genome shotgun (WGS) entry which is preliminary data.</text>
</comment>
<dbReference type="InterPro" id="IPR005811">
    <property type="entry name" value="SUCC_ACL_C"/>
</dbReference>
<dbReference type="GO" id="GO:0006099">
    <property type="term" value="P:tricarboxylic acid cycle"/>
    <property type="evidence" value="ECO:0007669"/>
    <property type="project" value="TreeGrafter"/>
</dbReference>
<protein>
    <submittedName>
        <fullName evidence="2">FdrA family protein</fullName>
    </submittedName>
</protein>
<proteinExistence type="predicted"/>
<gene>
    <name evidence="2" type="ORF">G1H11_01345</name>
</gene>
<dbReference type="Pfam" id="PF00549">
    <property type="entry name" value="Ligase_CoA"/>
    <property type="match status" value="1"/>
</dbReference>
<name>A0A6N9YGC2_9ACTN</name>
<dbReference type="GO" id="GO:0009361">
    <property type="term" value="C:succinate-CoA ligase complex (ADP-forming)"/>
    <property type="evidence" value="ECO:0007669"/>
    <property type="project" value="TreeGrafter"/>
</dbReference>
<organism evidence="2 3">
    <name type="scientific">Phytoactinopolyspora alkaliphila</name>
    <dbReference type="NCBI Taxonomy" id="1783498"/>
    <lineage>
        <taxon>Bacteria</taxon>
        <taxon>Bacillati</taxon>
        <taxon>Actinomycetota</taxon>
        <taxon>Actinomycetes</taxon>
        <taxon>Jiangellales</taxon>
        <taxon>Jiangellaceae</taxon>
        <taxon>Phytoactinopolyspora</taxon>
    </lineage>
</organism>
<evidence type="ECO:0000313" key="2">
    <source>
        <dbReference type="EMBL" id="NED93958.1"/>
    </source>
</evidence>
<reference evidence="2 3" key="1">
    <citation type="submission" date="2020-02" db="EMBL/GenBank/DDBJ databases">
        <authorList>
            <person name="Li X.-J."/>
            <person name="Feng X.-M."/>
        </authorList>
    </citation>
    <scope>NUCLEOTIDE SEQUENCE [LARGE SCALE GENOMIC DNA]</scope>
    <source>
        <strain evidence="2 3">CGMCC 4.7225</strain>
    </source>
</reference>
<dbReference type="GO" id="GO:0004776">
    <property type="term" value="F:succinate-CoA ligase (GDP-forming) activity"/>
    <property type="evidence" value="ECO:0007669"/>
    <property type="project" value="TreeGrafter"/>
</dbReference>
<dbReference type="InterPro" id="IPR016102">
    <property type="entry name" value="Succinyl-CoA_synth-like"/>
</dbReference>
<dbReference type="RefSeq" id="WP_163815303.1">
    <property type="nucleotide sequence ID" value="NZ_JAAGOB010000001.1"/>
</dbReference>
<sequence>MTRILDIRAGVYHDSVSLMQVSASVQKETGVRSALVAMATGLNLDVLTGMGFAEPESAGPNDLLIAIDADDDDAIGRARAAVDAALNARAQAPASGFGDAPAPRTVGSAARRSPVTIAFISTPGQHAFTEAMDAVDHDLPVIVFSDNVPLEREIQLKLAAGRRGTLVMGPDCGTAVLGGVGFGFANVVRPGPVGIVAASGTGAQHLMSLLDGAGVGISHCLGVGGRDMADDVGGISTLTSMDLLAADHATEQIVVVGKPPAPRVAEEIRAHASRLGKPVRFALLGEAQPDLTAAARLVVEALGGTWAEPRSWAPPTGPATMPAGGHLRGLFSGGTLCDEAMIIAAEALGPVRSNIPLRPEWALPTDLRTDGHAMIDFGDDALTQGRAHPMIDGSLRAERILAEAADASCGVLMLDVVLGHGAHPDPAAELAPAIEQARHRARAEKRELAVLVSLVGTAADPQGLDQQAERLAEAGAAVHLSNAAAARHAVSLLKEGHDTAQ</sequence>
<dbReference type="Gene3D" id="3.40.50.261">
    <property type="entry name" value="Succinyl-CoA synthetase domains"/>
    <property type="match status" value="2"/>
</dbReference>
<dbReference type="GO" id="GO:0004775">
    <property type="term" value="F:succinate-CoA ligase (ADP-forming) activity"/>
    <property type="evidence" value="ECO:0007669"/>
    <property type="project" value="TreeGrafter"/>
</dbReference>